<name>A0A1B7N2K3_9AGAM</name>
<dbReference type="InParanoid" id="A0A1B7N2K3"/>
<keyword evidence="2" id="KW-1185">Reference proteome</keyword>
<evidence type="ECO:0000313" key="2">
    <source>
        <dbReference type="Proteomes" id="UP000092154"/>
    </source>
</evidence>
<sequence>MHPLFPRTHPCCISMVPAQYRPSRPLTRPLSLAIQCTIRHFSRVAPSSHLSIQHCCLYCDLSLGLILKRHCPLSGDPVFQFCHLP</sequence>
<dbReference type="Proteomes" id="UP000092154">
    <property type="component" value="Unassembled WGS sequence"/>
</dbReference>
<reference evidence="1 2" key="1">
    <citation type="submission" date="2016-06" db="EMBL/GenBank/DDBJ databases">
        <title>Comparative genomics of the ectomycorrhizal sister species Rhizopogon vinicolor and Rhizopogon vesiculosus (Basidiomycota: Boletales) reveals a divergence of the mating type B locus.</title>
        <authorList>
            <consortium name="DOE Joint Genome Institute"/>
            <person name="Mujic A.B."/>
            <person name="Kuo A."/>
            <person name="Tritt A."/>
            <person name="Lipzen A."/>
            <person name="Chen C."/>
            <person name="Johnson J."/>
            <person name="Sharma A."/>
            <person name="Barry K."/>
            <person name="Grigoriev I.V."/>
            <person name="Spatafora J.W."/>
        </authorList>
    </citation>
    <scope>NUCLEOTIDE SEQUENCE [LARGE SCALE GENOMIC DNA]</scope>
    <source>
        <strain evidence="1 2">AM-OR11-026</strain>
    </source>
</reference>
<gene>
    <name evidence="1" type="ORF">K503DRAFT_115231</name>
</gene>
<dbReference type="AlphaFoldDB" id="A0A1B7N2K3"/>
<dbReference type="EMBL" id="KV448265">
    <property type="protein sequence ID" value="OAX39051.1"/>
    <property type="molecule type" value="Genomic_DNA"/>
</dbReference>
<organism evidence="1 2">
    <name type="scientific">Rhizopogon vinicolor AM-OR11-026</name>
    <dbReference type="NCBI Taxonomy" id="1314800"/>
    <lineage>
        <taxon>Eukaryota</taxon>
        <taxon>Fungi</taxon>
        <taxon>Dikarya</taxon>
        <taxon>Basidiomycota</taxon>
        <taxon>Agaricomycotina</taxon>
        <taxon>Agaricomycetes</taxon>
        <taxon>Agaricomycetidae</taxon>
        <taxon>Boletales</taxon>
        <taxon>Suillineae</taxon>
        <taxon>Rhizopogonaceae</taxon>
        <taxon>Rhizopogon</taxon>
    </lineage>
</organism>
<protein>
    <submittedName>
        <fullName evidence="1">Uncharacterized protein</fullName>
    </submittedName>
</protein>
<proteinExistence type="predicted"/>
<evidence type="ECO:0000313" key="1">
    <source>
        <dbReference type="EMBL" id="OAX39051.1"/>
    </source>
</evidence>
<accession>A0A1B7N2K3</accession>